<dbReference type="InterPro" id="IPR029062">
    <property type="entry name" value="Class_I_gatase-like"/>
</dbReference>
<dbReference type="PRINTS" id="PR00099">
    <property type="entry name" value="CPSGATASE"/>
</dbReference>
<sequence length="219" mass="22957">MTFLSTVPAVRAASVSAEAGPAPRILMIDNYDSFTWNLVHYLAEAGATVEIARNDALSVDEALARRPAGLLVSPGPCTPGQAGIIVPLIRAAAETGLPVLGVCLGHQAIGEAFGGRVIHAPRIVHGKTDMITHDGSGVFAGLPSPLRATRYHSLCVDPDSLPDCLRVTATAADGTIMGLAHRSLPVEGVQFHPESIRSEHGHEMIASFLRRCSNSTEAA</sequence>
<dbReference type="InterPro" id="IPR017926">
    <property type="entry name" value="GATASE"/>
</dbReference>
<dbReference type="SUPFAM" id="SSF52317">
    <property type="entry name" value="Class I glutamine amidotransferase-like"/>
    <property type="match status" value="1"/>
</dbReference>
<keyword evidence="4" id="KW-1185">Reference proteome</keyword>
<dbReference type="GO" id="GO:0000162">
    <property type="term" value="P:L-tryptophan biosynthetic process"/>
    <property type="evidence" value="ECO:0007669"/>
    <property type="project" value="TreeGrafter"/>
</dbReference>
<dbReference type="GO" id="GO:0005829">
    <property type="term" value="C:cytosol"/>
    <property type="evidence" value="ECO:0007669"/>
    <property type="project" value="TreeGrafter"/>
</dbReference>
<dbReference type="PRINTS" id="PR00096">
    <property type="entry name" value="GATASE"/>
</dbReference>
<dbReference type="Gene3D" id="3.40.50.880">
    <property type="match status" value="1"/>
</dbReference>
<proteinExistence type="predicted"/>
<reference evidence="4" key="1">
    <citation type="submission" date="2016-11" db="EMBL/GenBank/DDBJ databases">
        <authorList>
            <person name="Varghese N."/>
            <person name="Submissions S."/>
        </authorList>
    </citation>
    <scope>NUCLEOTIDE SEQUENCE [LARGE SCALE GENOMIC DNA]</scope>
    <source>
        <strain evidence="4">DSM 6637</strain>
    </source>
</reference>
<evidence type="ECO:0000313" key="4">
    <source>
        <dbReference type="Proteomes" id="UP000184444"/>
    </source>
</evidence>
<protein>
    <submittedName>
        <fullName evidence="3">Anthranilate synthase, component II</fullName>
    </submittedName>
</protein>
<dbReference type="STRING" id="53463.SAMN05444389_102179"/>
<dbReference type="FunFam" id="3.40.50.880:FF:000003">
    <property type="entry name" value="Anthranilate synthase component II"/>
    <property type="match status" value="1"/>
</dbReference>
<dbReference type="PROSITE" id="PS51273">
    <property type="entry name" value="GATASE_TYPE_1"/>
    <property type="match status" value="1"/>
</dbReference>
<dbReference type="GO" id="GO:0004049">
    <property type="term" value="F:anthranilate synthase activity"/>
    <property type="evidence" value="ECO:0007669"/>
    <property type="project" value="TreeGrafter"/>
</dbReference>
<dbReference type="Proteomes" id="UP000184444">
    <property type="component" value="Unassembled WGS sequence"/>
</dbReference>
<dbReference type="PRINTS" id="PR00097">
    <property type="entry name" value="ANTSNTHASEII"/>
</dbReference>
<gene>
    <name evidence="3" type="ORF">SAMN05444389_102179</name>
</gene>
<keyword evidence="1" id="KW-0315">Glutamine amidotransferase</keyword>
<dbReference type="PANTHER" id="PTHR43418">
    <property type="entry name" value="MULTIFUNCTIONAL TRYPTOPHAN BIOSYNTHESIS PROTEIN-RELATED"/>
    <property type="match status" value="1"/>
</dbReference>
<dbReference type="EMBL" id="FRCK01000002">
    <property type="protein sequence ID" value="SHL92486.1"/>
    <property type="molecule type" value="Genomic_DNA"/>
</dbReference>
<evidence type="ECO:0000256" key="1">
    <source>
        <dbReference type="ARBA" id="ARBA00022962"/>
    </source>
</evidence>
<dbReference type="PANTHER" id="PTHR43418:SF4">
    <property type="entry name" value="MULTIFUNCTIONAL TRYPTOPHAN BIOSYNTHESIS PROTEIN"/>
    <property type="match status" value="1"/>
</dbReference>
<name>A0A1M7ELH4_9RHOB</name>
<feature type="domain" description="Glutamine amidotransferase" evidence="2">
    <location>
        <begin position="26"/>
        <end position="210"/>
    </location>
</feature>
<accession>A0A1M7ELH4</accession>
<evidence type="ECO:0000259" key="2">
    <source>
        <dbReference type="Pfam" id="PF00117"/>
    </source>
</evidence>
<dbReference type="AlphaFoldDB" id="A0A1M7ELH4"/>
<dbReference type="InterPro" id="IPR050472">
    <property type="entry name" value="Anth_synth/Amidotransfase"/>
</dbReference>
<dbReference type="CDD" id="cd01743">
    <property type="entry name" value="GATase1_Anthranilate_Synthase"/>
    <property type="match status" value="1"/>
</dbReference>
<dbReference type="Pfam" id="PF00117">
    <property type="entry name" value="GATase"/>
    <property type="match status" value="1"/>
</dbReference>
<dbReference type="NCBIfam" id="TIGR00566">
    <property type="entry name" value="trpG_papA"/>
    <property type="match status" value="1"/>
</dbReference>
<dbReference type="InterPro" id="IPR006221">
    <property type="entry name" value="TrpG/PapA_dom"/>
</dbReference>
<evidence type="ECO:0000313" key="3">
    <source>
        <dbReference type="EMBL" id="SHL92486.1"/>
    </source>
</evidence>
<organism evidence="3 4">
    <name type="scientific">Paracoccus solventivorans</name>
    <dbReference type="NCBI Taxonomy" id="53463"/>
    <lineage>
        <taxon>Bacteria</taxon>
        <taxon>Pseudomonadati</taxon>
        <taxon>Pseudomonadota</taxon>
        <taxon>Alphaproteobacteria</taxon>
        <taxon>Rhodobacterales</taxon>
        <taxon>Paracoccaceae</taxon>
        <taxon>Paracoccus</taxon>
    </lineage>
</organism>
<dbReference type="OrthoDB" id="9786812at2"/>